<gene>
    <name evidence="2" type="ORF">IQ230_13955</name>
</gene>
<dbReference type="InterPro" id="IPR002477">
    <property type="entry name" value="Peptidoglycan-bd-like"/>
</dbReference>
<dbReference type="Pfam" id="PF01471">
    <property type="entry name" value="PG_binding_1"/>
    <property type="match status" value="1"/>
</dbReference>
<protein>
    <submittedName>
        <fullName evidence="2">Peptidoglycan-binding protein</fullName>
    </submittedName>
</protein>
<comment type="caution">
    <text evidence="2">The sequence shown here is derived from an EMBL/GenBank/DDBJ whole genome shotgun (WGS) entry which is preliminary data.</text>
</comment>
<sequence>MSTLGSYRNCSTTGIVNFDLQLIHQIQRIAPGVLQRVSHPRIQFKKAAHPYLQAPAAAALIRAVEAAPGTKPLEVESCYRTLGQQFILYNHFLNKRCGIPAAARPGDSNHNGALSIDAREYFWWRPYLERFQWDWLGSFDPPHFDFKGAGIRDMRWLSIKAFQQLYNFNNLKARIVEDGKWGIQTQLALQAVPENGFKNVPGTVDVEQVPRQDLAQYTSVREGMKGDSIWALQRLLKEEGFQLELDGHFGPKTLAAVKAFQKKRELVADGVVGIQTWQALESV</sequence>
<evidence type="ECO:0000313" key="3">
    <source>
        <dbReference type="Proteomes" id="UP000651156"/>
    </source>
</evidence>
<name>A0ABR9UT04_9CHRO</name>
<organism evidence="2 3">
    <name type="scientific">Gloeocapsopsis crepidinum LEGE 06123</name>
    <dbReference type="NCBI Taxonomy" id="588587"/>
    <lineage>
        <taxon>Bacteria</taxon>
        <taxon>Bacillati</taxon>
        <taxon>Cyanobacteriota</taxon>
        <taxon>Cyanophyceae</taxon>
        <taxon>Oscillatoriophycideae</taxon>
        <taxon>Chroococcales</taxon>
        <taxon>Chroococcaceae</taxon>
        <taxon>Gloeocapsopsis</taxon>
    </lineage>
</organism>
<evidence type="ECO:0000259" key="1">
    <source>
        <dbReference type="Pfam" id="PF01471"/>
    </source>
</evidence>
<dbReference type="InterPro" id="IPR036365">
    <property type="entry name" value="PGBD-like_sf"/>
</dbReference>
<feature type="domain" description="Peptidoglycan binding-like" evidence="1">
    <location>
        <begin position="226"/>
        <end position="280"/>
    </location>
</feature>
<accession>A0ABR9UT04</accession>
<dbReference type="Gene3D" id="1.10.101.10">
    <property type="entry name" value="PGBD-like superfamily/PGBD"/>
    <property type="match status" value="1"/>
</dbReference>
<dbReference type="RefSeq" id="WP_193932573.1">
    <property type="nucleotide sequence ID" value="NZ_CAWPMZ010000062.1"/>
</dbReference>
<evidence type="ECO:0000313" key="2">
    <source>
        <dbReference type="EMBL" id="MBE9191431.1"/>
    </source>
</evidence>
<dbReference type="InterPro" id="IPR009045">
    <property type="entry name" value="Zn_M74/Hedgehog-like"/>
</dbReference>
<proteinExistence type="predicted"/>
<dbReference type="SUPFAM" id="SSF47090">
    <property type="entry name" value="PGBD-like"/>
    <property type="match status" value="1"/>
</dbReference>
<dbReference type="Proteomes" id="UP000651156">
    <property type="component" value="Unassembled WGS sequence"/>
</dbReference>
<dbReference type="CDD" id="cd14814">
    <property type="entry name" value="Peptidase_M15"/>
    <property type="match status" value="1"/>
</dbReference>
<reference evidence="2 3" key="1">
    <citation type="submission" date="2020-10" db="EMBL/GenBank/DDBJ databases">
        <authorList>
            <person name="Castelo-Branco R."/>
            <person name="Eusebio N."/>
            <person name="Adriana R."/>
            <person name="Vieira A."/>
            <person name="Brugerolle De Fraissinette N."/>
            <person name="Rezende De Castro R."/>
            <person name="Schneider M.P."/>
            <person name="Vasconcelos V."/>
            <person name="Leao P.N."/>
        </authorList>
    </citation>
    <scope>NUCLEOTIDE SEQUENCE [LARGE SCALE GENOMIC DNA]</scope>
    <source>
        <strain evidence="2 3">LEGE 06123</strain>
    </source>
</reference>
<dbReference type="InterPro" id="IPR036366">
    <property type="entry name" value="PGBDSf"/>
</dbReference>
<keyword evidence="3" id="KW-1185">Reference proteome</keyword>
<dbReference type="EMBL" id="JADEWN010000032">
    <property type="protein sequence ID" value="MBE9191431.1"/>
    <property type="molecule type" value="Genomic_DNA"/>
</dbReference>
<dbReference type="Gene3D" id="3.30.1380.10">
    <property type="match status" value="1"/>
</dbReference>
<dbReference type="SUPFAM" id="SSF55166">
    <property type="entry name" value="Hedgehog/DD-peptidase"/>
    <property type="match status" value="1"/>
</dbReference>